<dbReference type="FunFam" id="3.30.70.100:FF:000001">
    <property type="entry name" value="ATPase copper transporting beta"/>
    <property type="match status" value="1"/>
</dbReference>
<dbReference type="InterPro" id="IPR006121">
    <property type="entry name" value="HMA_dom"/>
</dbReference>
<keyword evidence="1" id="KW-0479">Metal-binding</keyword>
<gene>
    <name evidence="3" type="ORF">METZ01_LOCUS101011</name>
</gene>
<organism evidence="3">
    <name type="scientific">marine metagenome</name>
    <dbReference type="NCBI Taxonomy" id="408172"/>
    <lineage>
        <taxon>unclassified sequences</taxon>
        <taxon>metagenomes</taxon>
        <taxon>ecological metagenomes</taxon>
    </lineage>
</organism>
<feature type="domain" description="HMA" evidence="2">
    <location>
        <begin position="2"/>
        <end position="68"/>
    </location>
</feature>
<name>A0A381W882_9ZZZZ</name>
<protein>
    <recommendedName>
        <fullName evidence="2">HMA domain-containing protein</fullName>
    </recommendedName>
</protein>
<dbReference type="PRINTS" id="PR00944">
    <property type="entry name" value="CUEXPORT"/>
</dbReference>
<dbReference type="Pfam" id="PF00403">
    <property type="entry name" value="HMA"/>
    <property type="match status" value="1"/>
</dbReference>
<reference evidence="3" key="1">
    <citation type="submission" date="2018-05" db="EMBL/GenBank/DDBJ databases">
        <authorList>
            <person name="Lanie J.A."/>
            <person name="Ng W.-L."/>
            <person name="Kazmierczak K.M."/>
            <person name="Andrzejewski T.M."/>
            <person name="Davidsen T.M."/>
            <person name="Wayne K.J."/>
            <person name="Tettelin H."/>
            <person name="Glass J.I."/>
            <person name="Rusch D."/>
            <person name="Podicherti R."/>
            <person name="Tsui H.-C.T."/>
            <person name="Winkler M.E."/>
        </authorList>
    </citation>
    <scope>NUCLEOTIDE SEQUENCE</scope>
</reference>
<dbReference type="Gene3D" id="3.30.70.100">
    <property type="match status" value="1"/>
</dbReference>
<proteinExistence type="predicted"/>
<evidence type="ECO:0000313" key="3">
    <source>
        <dbReference type="EMBL" id="SVA48157.1"/>
    </source>
</evidence>
<dbReference type="PROSITE" id="PS50846">
    <property type="entry name" value="HMA_2"/>
    <property type="match status" value="1"/>
</dbReference>
<dbReference type="CDD" id="cd00371">
    <property type="entry name" value="HMA"/>
    <property type="match status" value="1"/>
</dbReference>
<dbReference type="PROSITE" id="PS01047">
    <property type="entry name" value="HMA_1"/>
    <property type="match status" value="1"/>
</dbReference>
<dbReference type="GO" id="GO:0006825">
    <property type="term" value="P:copper ion transport"/>
    <property type="evidence" value="ECO:0007669"/>
    <property type="project" value="InterPro"/>
</dbReference>
<evidence type="ECO:0000259" key="2">
    <source>
        <dbReference type="PROSITE" id="PS50846"/>
    </source>
</evidence>
<dbReference type="GO" id="GO:0005507">
    <property type="term" value="F:copper ion binding"/>
    <property type="evidence" value="ECO:0007669"/>
    <property type="project" value="InterPro"/>
</dbReference>
<dbReference type="SUPFAM" id="SSF55008">
    <property type="entry name" value="HMA, heavy metal-associated domain"/>
    <property type="match status" value="1"/>
</dbReference>
<dbReference type="AlphaFoldDB" id="A0A381W882"/>
<evidence type="ECO:0000256" key="1">
    <source>
        <dbReference type="ARBA" id="ARBA00022723"/>
    </source>
</evidence>
<dbReference type="InterPro" id="IPR000428">
    <property type="entry name" value="Cu-bd"/>
</dbReference>
<accession>A0A381W882</accession>
<sequence>MRQETVKVEGMTCQHCVQIITDALKNITGLNTVNVDLVKKEVSVEFNENETKLQKISDKIIEVGFELPTNKEE</sequence>
<dbReference type="InterPro" id="IPR036163">
    <property type="entry name" value="HMA_dom_sf"/>
</dbReference>
<dbReference type="InterPro" id="IPR017969">
    <property type="entry name" value="Heavy-metal-associated_CS"/>
</dbReference>
<dbReference type="EMBL" id="UINC01010861">
    <property type="protein sequence ID" value="SVA48157.1"/>
    <property type="molecule type" value="Genomic_DNA"/>
</dbReference>